<keyword evidence="1" id="KW-0732">Signal</keyword>
<accession>A0A6V7H9V3</accession>
<dbReference type="OrthoDB" id="6344756at2759"/>
<organism evidence="2 3">
    <name type="scientific">Heterotrigona itama</name>
    <dbReference type="NCBI Taxonomy" id="395501"/>
    <lineage>
        <taxon>Eukaryota</taxon>
        <taxon>Metazoa</taxon>
        <taxon>Ecdysozoa</taxon>
        <taxon>Arthropoda</taxon>
        <taxon>Hexapoda</taxon>
        <taxon>Insecta</taxon>
        <taxon>Pterygota</taxon>
        <taxon>Neoptera</taxon>
        <taxon>Endopterygota</taxon>
        <taxon>Hymenoptera</taxon>
        <taxon>Apocrita</taxon>
        <taxon>Aculeata</taxon>
        <taxon>Apoidea</taxon>
        <taxon>Anthophila</taxon>
        <taxon>Apidae</taxon>
        <taxon>Heterotrigona</taxon>
    </lineage>
</organism>
<dbReference type="Proteomes" id="UP000752696">
    <property type="component" value="Unassembled WGS sequence"/>
</dbReference>
<sequence>MILGRIATYFLRLIFFANVGFASQTRRSVSPWLSFSVCALIVLPSDTQQWSLLGLNLWPSEKTVERPSVDGFDLPGNSISRVLNFFPTPVQEECLSQDKRRRGICMNTYECRIQRGKSYGRCALGFGVCCI</sequence>
<evidence type="ECO:0000313" key="2">
    <source>
        <dbReference type="EMBL" id="CAD1474795.1"/>
    </source>
</evidence>
<evidence type="ECO:0000256" key="1">
    <source>
        <dbReference type="SAM" id="SignalP"/>
    </source>
</evidence>
<evidence type="ECO:0000313" key="3">
    <source>
        <dbReference type="Proteomes" id="UP000752696"/>
    </source>
</evidence>
<protein>
    <recommendedName>
        <fullName evidence="4">Invertebrate defensins family profile domain-containing protein</fullName>
    </recommendedName>
</protein>
<feature type="signal peptide" evidence="1">
    <location>
        <begin position="1"/>
        <end position="22"/>
    </location>
</feature>
<evidence type="ECO:0008006" key="4">
    <source>
        <dbReference type="Google" id="ProtNLM"/>
    </source>
</evidence>
<comment type="caution">
    <text evidence="2">The sequence shown here is derived from an EMBL/GenBank/DDBJ whole genome shotgun (WGS) entry which is preliminary data.</text>
</comment>
<name>A0A6V7H9V3_9HYME</name>
<dbReference type="AlphaFoldDB" id="A0A6V7H9V3"/>
<dbReference type="EMBL" id="CAJDYZ010007961">
    <property type="protein sequence ID" value="CAD1474795.1"/>
    <property type="molecule type" value="Genomic_DNA"/>
</dbReference>
<feature type="non-terminal residue" evidence="2">
    <location>
        <position position="1"/>
    </location>
</feature>
<reference evidence="2" key="1">
    <citation type="submission" date="2020-07" db="EMBL/GenBank/DDBJ databases">
        <authorList>
            <person name="Nazaruddin N."/>
        </authorList>
    </citation>
    <scope>NUCLEOTIDE SEQUENCE</scope>
</reference>
<proteinExistence type="predicted"/>
<gene>
    <name evidence="2" type="ORF">MHI_LOCUS495395</name>
</gene>
<feature type="chain" id="PRO_5027616294" description="Invertebrate defensins family profile domain-containing protein" evidence="1">
    <location>
        <begin position="23"/>
        <end position="131"/>
    </location>
</feature>
<keyword evidence="3" id="KW-1185">Reference proteome</keyword>